<dbReference type="STRING" id="582899.Hden_1213"/>
<reference evidence="2" key="1">
    <citation type="journal article" date="2011" name="J. Bacteriol.">
        <title>Genome sequences of eight morphologically diverse alphaproteobacteria.</title>
        <authorList>
            <consortium name="US DOE Joint Genome Institute"/>
            <person name="Brown P.J."/>
            <person name="Kysela D.T."/>
            <person name="Buechlein A."/>
            <person name="Hemmerich C."/>
            <person name="Brun Y.V."/>
        </authorList>
    </citation>
    <scope>NUCLEOTIDE SEQUENCE [LARGE SCALE GENOMIC DNA]</scope>
    <source>
        <strain evidence="2">ATCC 51888 / DSM 1869 / NCIB 11706 / TK 0415</strain>
    </source>
</reference>
<dbReference type="KEGG" id="hdn:Hden_1213"/>
<sequence length="45" mass="4569">MVAIANGDKDALQAATADFAAATRADVGRIKTAAVARLAANRGKR</sequence>
<dbReference type="Proteomes" id="UP000002033">
    <property type="component" value="Chromosome"/>
</dbReference>
<gene>
    <name evidence="1" type="ordered locus">Hden_1213</name>
</gene>
<name>D8JWB2_HYPDA</name>
<evidence type="ECO:0000313" key="2">
    <source>
        <dbReference type="Proteomes" id="UP000002033"/>
    </source>
</evidence>
<accession>D8JWB2</accession>
<dbReference type="AlphaFoldDB" id="D8JWB2"/>
<organism evidence="1 2">
    <name type="scientific">Hyphomicrobium denitrificans (strain ATCC 51888 / DSM 1869 / NCIMB 11706 / TK 0415)</name>
    <dbReference type="NCBI Taxonomy" id="582899"/>
    <lineage>
        <taxon>Bacteria</taxon>
        <taxon>Pseudomonadati</taxon>
        <taxon>Pseudomonadota</taxon>
        <taxon>Alphaproteobacteria</taxon>
        <taxon>Hyphomicrobiales</taxon>
        <taxon>Hyphomicrobiaceae</taxon>
        <taxon>Hyphomicrobium</taxon>
    </lineage>
</organism>
<proteinExistence type="predicted"/>
<dbReference type="HOGENOM" id="CLU_3200792_0_0_5"/>
<dbReference type="EMBL" id="CP002083">
    <property type="protein sequence ID" value="ADJ23025.1"/>
    <property type="molecule type" value="Genomic_DNA"/>
</dbReference>
<evidence type="ECO:0000313" key="1">
    <source>
        <dbReference type="EMBL" id="ADJ23025.1"/>
    </source>
</evidence>
<keyword evidence="2" id="KW-1185">Reference proteome</keyword>
<protein>
    <submittedName>
        <fullName evidence="1">Uncharacterized protein</fullName>
    </submittedName>
</protein>